<dbReference type="AlphaFoldDB" id="A0A1M7AD91"/>
<keyword evidence="2" id="KW-1133">Transmembrane helix</keyword>
<proteinExistence type="predicted"/>
<accession>A0A1M7AD91</accession>
<feature type="region of interest" description="Disordered" evidence="1">
    <location>
        <begin position="143"/>
        <end position="167"/>
    </location>
</feature>
<feature type="transmembrane region" description="Helical" evidence="2">
    <location>
        <begin position="48"/>
        <end position="76"/>
    </location>
</feature>
<feature type="transmembrane region" description="Helical" evidence="2">
    <location>
        <begin position="88"/>
        <end position="108"/>
    </location>
</feature>
<sequence length="167" mass="16959">MVLNRALSAGALAGALSGIVAVLVFVAASVLHPDVGAGNTDDLAGTAILYLVFALVLGAAAGAVLALPVGAVLAALHKHLTNRFLARLATAILVLAVVLALASLLSALGTAPGYLQLLIGPTAVVAPMVGAWRAPKVLGLPEPEPEEPEFDAVPPSPNPGRHRRRRR</sequence>
<dbReference type="Proteomes" id="UP000184363">
    <property type="component" value="Unassembled WGS sequence"/>
</dbReference>
<protein>
    <submittedName>
        <fullName evidence="3">Uncharacterized protein</fullName>
    </submittedName>
</protein>
<evidence type="ECO:0000256" key="2">
    <source>
        <dbReference type="SAM" id="Phobius"/>
    </source>
</evidence>
<evidence type="ECO:0000313" key="4">
    <source>
        <dbReference type="Proteomes" id="UP000184363"/>
    </source>
</evidence>
<gene>
    <name evidence="3" type="ORF">SAMN05443637_12743</name>
</gene>
<feature type="transmembrane region" description="Helical" evidence="2">
    <location>
        <begin position="7"/>
        <end position="28"/>
    </location>
</feature>
<feature type="transmembrane region" description="Helical" evidence="2">
    <location>
        <begin position="114"/>
        <end position="132"/>
    </location>
</feature>
<dbReference type="EMBL" id="FRAP01000027">
    <property type="protein sequence ID" value="SHL40638.1"/>
    <property type="molecule type" value="Genomic_DNA"/>
</dbReference>
<keyword evidence="2" id="KW-0812">Transmembrane</keyword>
<keyword evidence="4" id="KW-1185">Reference proteome</keyword>
<evidence type="ECO:0000313" key="3">
    <source>
        <dbReference type="EMBL" id="SHL40638.1"/>
    </source>
</evidence>
<keyword evidence="2" id="KW-0472">Membrane</keyword>
<name>A0A1M7AD91_PSETH</name>
<organism evidence="3 4">
    <name type="scientific">Pseudonocardia thermophila</name>
    <dbReference type="NCBI Taxonomy" id="1848"/>
    <lineage>
        <taxon>Bacteria</taxon>
        <taxon>Bacillati</taxon>
        <taxon>Actinomycetota</taxon>
        <taxon>Actinomycetes</taxon>
        <taxon>Pseudonocardiales</taxon>
        <taxon>Pseudonocardiaceae</taxon>
        <taxon>Pseudonocardia</taxon>
    </lineage>
</organism>
<reference evidence="3 4" key="1">
    <citation type="submission" date="2016-11" db="EMBL/GenBank/DDBJ databases">
        <authorList>
            <person name="Jaros S."/>
            <person name="Januszkiewicz K."/>
            <person name="Wedrychowicz H."/>
        </authorList>
    </citation>
    <scope>NUCLEOTIDE SEQUENCE [LARGE SCALE GENOMIC DNA]</scope>
    <source>
        <strain evidence="3 4">DSM 43832</strain>
    </source>
</reference>
<evidence type="ECO:0000256" key="1">
    <source>
        <dbReference type="SAM" id="MobiDB-lite"/>
    </source>
</evidence>